<protein>
    <recommendedName>
        <fullName evidence="6">O-antigen ligase-related domain-containing protein</fullName>
    </recommendedName>
</protein>
<feature type="transmembrane region" description="Helical" evidence="5">
    <location>
        <begin position="36"/>
        <end position="61"/>
    </location>
</feature>
<dbReference type="GO" id="GO:0016020">
    <property type="term" value="C:membrane"/>
    <property type="evidence" value="ECO:0007669"/>
    <property type="project" value="UniProtKB-SubCell"/>
</dbReference>
<evidence type="ECO:0000313" key="7">
    <source>
        <dbReference type="EMBL" id="PJA46036.1"/>
    </source>
</evidence>
<name>A0A2M7XE87_9BACT</name>
<dbReference type="PANTHER" id="PTHR37422">
    <property type="entry name" value="TEICHURONIC ACID BIOSYNTHESIS PROTEIN TUAE"/>
    <property type="match status" value="1"/>
</dbReference>
<dbReference type="Pfam" id="PF04932">
    <property type="entry name" value="Wzy_C"/>
    <property type="match status" value="1"/>
</dbReference>
<keyword evidence="2 5" id="KW-0812">Transmembrane</keyword>
<dbReference type="AlphaFoldDB" id="A0A2M7XE87"/>
<reference evidence="8" key="1">
    <citation type="submission" date="2017-09" db="EMBL/GenBank/DDBJ databases">
        <title>Depth-based differentiation of microbial function through sediment-hosted aquifers and enrichment of novel symbionts in the deep terrestrial subsurface.</title>
        <authorList>
            <person name="Probst A.J."/>
            <person name="Ladd B."/>
            <person name="Jarett J.K."/>
            <person name="Geller-Mcgrath D.E."/>
            <person name="Sieber C.M.K."/>
            <person name="Emerson J.B."/>
            <person name="Anantharaman K."/>
            <person name="Thomas B.C."/>
            <person name="Malmstrom R."/>
            <person name="Stieglmeier M."/>
            <person name="Klingl A."/>
            <person name="Woyke T."/>
            <person name="Ryan C.M."/>
            <person name="Banfield J.F."/>
        </authorList>
    </citation>
    <scope>NUCLEOTIDE SEQUENCE [LARGE SCALE GENOMIC DNA]</scope>
</reference>
<dbReference type="EMBL" id="PFWU01000012">
    <property type="protein sequence ID" value="PJA46036.1"/>
    <property type="molecule type" value="Genomic_DNA"/>
</dbReference>
<dbReference type="Proteomes" id="UP000229385">
    <property type="component" value="Unassembled WGS sequence"/>
</dbReference>
<feature type="transmembrane region" description="Helical" evidence="5">
    <location>
        <begin position="460"/>
        <end position="477"/>
    </location>
</feature>
<organism evidence="7 8">
    <name type="scientific">Candidatus Uhrbacteria bacterium CG_4_9_14_3_um_filter_50_9</name>
    <dbReference type="NCBI Taxonomy" id="1975035"/>
    <lineage>
        <taxon>Bacteria</taxon>
        <taxon>Candidatus Uhriibacteriota</taxon>
    </lineage>
</organism>
<dbReference type="InterPro" id="IPR051533">
    <property type="entry name" value="WaaL-like"/>
</dbReference>
<evidence type="ECO:0000313" key="8">
    <source>
        <dbReference type="Proteomes" id="UP000229385"/>
    </source>
</evidence>
<comment type="subcellular location">
    <subcellularLocation>
        <location evidence="1">Membrane</location>
        <topology evidence="1">Multi-pass membrane protein</topology>
    </subcellularLocation>
</comment>
<evidence type="ECO:0000256" key="5">
    <source>
        <dbReference type="SAM" id="Phobius"/>
    </source>
</evidence>
<feature type="transmembrane region" description="Helical" evidence="5">
    <location>
        <begin position="81"/>
        <end position="101"/>
    </location>
</feature>
<dbReference type="InterPro" id="IPR007016">
    <property type="entry name" value="O-antigen_ligase-rel_domated"/>
</dbReference>
<gene>
    <name evidence="7" type="ORF">CO174_01035</name>
</gene>
<feature type="domain" description="O-antigen ligase-related" evidence="6">
    <location>
        <begin position="255"/>
        <end position="418"/>
    </location>
</feature>
<feature type="transmembrane region" description="Helical" evidence="5">
    <location>
        <begin position="406"/>
        <end position="426"/>
    </location>
</feature>
<dbReference type="PANTHER" id="PTHR37422:SF13">
    <property type="entry name" value="LIPOPOLYSACCHARIDE BIOSYNTHESIS PROTEIN PA4999-RELATED"/>
    <property type="match status" value="1"/>
</dbReference>
<accession>A0A2M7XE87</accession>
<sequence length="508" mass="56623">MIKQFFGKTTLIALGIIILLWSLALLGYFSNLDVWLLLIVWIVSFGITIKRLEFGIYLAFIELFSSPHGQLLSTELGGFVFSLRMCIFSAVLAAWMVSLLTKKTSMSVSDERWYWFLPLGLAVMLGIVLGSISNGFPAAFSDGNAYLYLGYLFPILSVAWTQQHKKDLLQLLAAGAISIAVFSLCVLYVFSHFDVGVLRATYVVLRDLRTVEITNIGAGVYRVFSQIQFFVISFLFLIAGILFQGNQRWKEAVGILALMISTVVLSLSRSFWVGLLAATAVFILLVIIKMKPQWKQWGRTIGQTTTSFFAAIFLILLVALFPIPTQDLSGSDLADAFAKRAEADDVAVSSRWNLLTPMVSTILEHPIEGSGFGTAVTFISDDPRVREISEDGSWSTVSMEWGWLEIWIKMGILAPLGFLYLFYMMTKRLLAYAWTDQAWLGIGLLSGLVFLYATHFFSPYLNHPIGLGFILFCIPFLPNKQKVAAQETETINVTLQTKQVAAATIQTD</sequence>
<proteinExistence type="predicted"/>
<keyword evidence="3 5" id="KW-1133">Transmembrane helix</keyword>
<feature type="transmembrane region" description="Helical" evidence="5">
    <location>
        <begin position="223"/>
        <end position="242"/>
    </location>
</feature>
<feature type="transmembrane region" description="Helical" evidence="5">
    <location>
        <begin position="168"/>
        <end position="190"/>
    </location>
</feature>
<evidence type="ECO:0000256" key="3">
    <source>
        <dbReference type="ARBA" id="ARBA00022989"/>
    </source>
</evidence>
<feature type="transmembrane region" description="Helical" evidence="5">
    <location>
        <begin position="145"/>
        <end position="161"/>
    </location>
</feature>
<feature type="transmembrane region" description="Helical" evidence="5">
    <location>
        <begin position="271"/>
        <end position="288"/>
    </location>
</feature>
<feature type="transmembrane region" description="Helical" evidence="5">
    <location>
        <begin position="113"/>
        <end position="133"/>
    </location>
</feature>
<keyword evidence="4 5" id="KW-0472">Membrane</keyword>
<feature type="transmembrane region" description="Helical" evidence="5">
    <location>
        <begin position="12"/>
        <end position="29"/>
    </location>
</feature>
<feature type="transmembrane region" description="Helical" evidence="5">
    <location>
        <begin position="249"/>
        <end position="265"/>
    </location>
</feature>
<evidence type="ECO:0000256" key="2">
    <source>
        <dbReference type="ARBA" id="ARBA00022692"/>
    </source>
</evidence>
<evidence type="ECO:0000256" key="1">
    <source>
        <dbReference type="ARBA" id="ARBA00004141"/>
    </source>
</evidence>
<comment type="caution">
    <text evidence="7">The sequence shown here is derived from an EMBL/GenBank/DDBJ whole genome shotgun (WGS) entry which is preliminary data.</text>
</comment>
<feature type="transmembrane region" description="Helical" evidence="5">
    <location>
        <begin position="300"/>
        <end position="323"/>
    </location>
</feature>
<feature type="transmembrane region" description="Helical" evidence="5">
    <location>
        <begin position="438"/>
        <end position="454"/>
    </location>
</feature>
<evidence type="ECO:0000259" key="6">
    <source>
        <dbReference type="Pfam" id="PF04932"/>
    </source>
</evidence>
<evidence type="ECO:0000256" key="4">
    <source>
        <dbReference type="ARBA" id="ARBA00023136"/>
    </source>
</evidence>